<dbReference type="Proteomes" id="UP001237642">
    <property type="component" value="Unassembled WGS sequence"/>
</dbReference>
<feature type="domain" description="DUF7769" evidence="2">
    <location>
        <begin position="24"/>
        <end position="78"/>
    </location>
</feature>
<accession>A0AAD8IPG8</accession>
<sequence>MEDNANQSQHEETTNRSRISRKHMTPSTRRLIFDYLLCNSKHMVVNKGFKTIVAHKFSVSSQSITRIWAHGKKHMENGINFSGKLVGNVRRKRVHVDVGNKVKAVPFTKRTNIRTLANAIQVSKSTLYRHFQD</sequence>
<comment type="caution">
    <text evidence="3">The sequence shown here is derived from an EMBL/GenBank/DDBJ whole genome shotgun (WGS) entry which is preliminary data.</text>
</comment>
<name>A0AAD8IPG8_9APIA</name>
<dbReference type="PANTHER" id="PTHR33889:SF7">
    <property type="entry name" value="OS04G0681850 PROTEIN"/>
    <property type="match status" value="1"/>
</dbReference>
<proteinExistence type="predicted"/>
<feature type="region of interest" description="Disordered" evidence="1">
    <location>
        <begin position="1"/>
        <end position="23"/>
    </location>
</feature>
<evidence type="ECO:0000256" key="1">
    <source>
        <dbReference type="SAM" id="MobiDB-lite"/>
    </source>
</evidence>
<evidence type="ECO:0000259" key="2">
    <source>
        <dbReference type="Pfam" id="PF24964"/>
    </source>
</evidence>
<gene>
    <name evidence="3" type="ORF">POM88_016270</name>
</gene>
<protein>
    <recommendedName>
        <fullName evidence="2">DUF7769 domain-containing protein</fullName>
    </recommendedName>
</protein>
<dbReference type="PANTHER" id="PTHR33889">
    <property type="entry name" value="OS04G0681850 PROTEIN"/>
    <property type="match status" value="1"/>
</dbReference>
<dbReference type="AlphaFoldDB" id="A0AAD8IPG8"/>
<evidence type="ECO:0000313" key="3">
    <source>
        <dbReference type="EMBL" id="KAK1388092.1"/>
    </source>
</evidence>
<reference evidence="3" key="1">
    <citation type="submission" date="2023-02" db="EMBL/GenBank/DDBJ databases">
        <title>Genome of toxic invasive species Heracleum sosnowskyi carries increased number of genes despite the absence of recent whole-genome duplications.</title>
        <authorList>
            <person name="Schelkunov M."/>
            <person name="Shtratnikova V."/>
            <person name="Makarenko M."/>
            <person name="Klepikova A."/>
            <person name="Omelchenko D."/>
            <person name="Novikova G."/>
            <person name="Obukhova E."/>
            <person name="Bogdanov V."/>
            <person name="Penin A."/>
            <person name="Logacheva M."/>
        </authorList>
    </citation>
    <scope>NUCLEOTIDE SEQUENCE</scope>
    <source>
        <strain evidence="3">Hsosn_3</strain>
        <tissue evidence="3">Leaf</tissue>
    </source>
</reference>
<dbReference type="InterPro" id="IPR056671">
    <property type="entry name" value="DUF7769"/>
</dbReference>
<dbReference type="EMBL" id="JAUIZM010000004">
    <property type="protein sequence ID" value="KAK1388092.1"/>
    <property type="molecule type" value="Genomic_DNA"/>
</dbReference>
<keyword evidence="4" id="KW-1185">Reference proteome</keyword>
<reference evidence="3" key="2">
    <citation type="submission" date="2023-05" db="EMBL/GenBank/DDBJ databases">
        <authorList>
            <person name="Schelkunov M.I."/>
        </authorList>
    </citation>
    <scope>NUCLEOTIDE SEQUENCE</scope>
    <source>
        <strain evidence="3">Hsosn_3</strain>
        <tissue evidence="3">Leaf</tissue>
    </source>
</reference>
<dbReference type="Pfam" id="PF24964">
    <property type="entry name" value="DUF7769"/>
    <property type="match status" value="1"/>
</dbReference>
<evidence type="ECO:0000313" key="4">
    <source>
        <dbReference type="Proteomes" id="UP001237642"/>
    </source>
</evidence>
<organism evidence="3 4">
    <name type="scientific">Heracleum sosnowskyi</name>
    <dbReference type="NCBI Taxonomy" id="360622"/>
    <lineage>
        <taxon>Eukaryota</taxon>
        <taxon>Viridiplantae</taxon>
        <taxon>Streptophyta</taxon>
        <taxon>Embryophyta</taxon>
        <taxon>Tracheophyta</taxon>
        <taxon>Spermatophyta</taxon>
        <taxon>Magnoliopsida</taxon>
        <taxon>eudicotyledons</taxon>
        <taxon>Gunneridae</taxon>
        <taxon>Pentapetalae</taxon>
        <taxon>asterids</taxon>
        <taxon>campanulids</taxon>
        <taxon>Apiales</taxon>
        <taxon>Apiaceae</taxon>
        <taxon>Apioideae</taxon>
        <taxon>apioid superclade</taxon>
        <taxon>Tordylieae</taxon>
        <taxon>Tordyliinae</taxon>
        <taxon>Heracleum</taxon>
    </lineage>
</organism>